<gene>
    <name evidence="1" type="primary">Megf8</name>
    <name evidence="1" type="ORF">CINMEX_R15042</name>
</gene>
<reference evidence="1 2" key="1">
    <citation type="submission" date="2019-09" db="EMBL/GenBank/DDBJ databases">
        <title>Bird 10,000 Genomes (B10K) Project - Family phase.</title>
        <authorList>
            <person name="Zhang G."/>
        </authorList>
    </citation>
    <scope>NUCLEOTIDE SEQUENCE [LARGE SCALE GENOMIC DNA]</scope>
    <source>
        <strain evidence="1">B10K-DU-001-77</strain>
        <tissue evidence="1">Muscle</tissue>
    </source>
</reference>
<dbReference type="AlphaFoldDB" id="A0A7L2J057"/>
<feature type="non-terminal residue" evidence="1">
    <location>
        <position position="1"/>
    </location>
</feature>
<keyword evidence="2" id="KW-1185">Reference proteome</keyword>
<feature type="non-terminal residue" evidence="1">
    <location>
        <position position="55"/>
    </location>
</feature>
<accession>A0A7L2J057</accession>
<protein>
    <submittedName>
        <fullName evidence="1">MEGF8 protein</fullName>
    </submittedName>
</protein>
<sequence>QGPQCQRCRPGFVGSAVAGGTCLTCRSFCRHRADVCVSRAELERHRRDPRRYPLE</sequence>
<name>A0A7L2J057_CINMU</name>
<proteinExistence type="predicted"/>
<dbReference type="Proteomes" id="UP000590623">
    <property type="component" value="Unassembled WGS sequence"/>
</dbReference>
<evidence type="ECO:0000313" key="1">
    <source>
        <dbReference type="EMBL" id="NXR17178.1"/>
    </source>
</evidence>
<dbReference type="EMBL" id="VWYM01001341">
    <property type="protein sequence ID" value="NXR17178.1"/>
    <property type="molecule type" value="Genomic_DNA"/>
</dbReference>
<dbReference type="OrthoDB" id="263283at2759"/>
<organism evidence="1 2">
    <name type="scientific">Cinclus mexicanus</name>
    <name type="common">American dipper</name>
    <dbReference type="NCBI Taxonomy" id="161649"/>
    <lineage>
        <taxon>Eukaryota</taxon>
        <taxon>Metazoa</taxon>
        <taxon>Chordata</taxon>
        <taxon>Craniata</taxon>
        <taxon>Vertebrata</taxon>
        <taxon>Euteleostomi</taxon>
        <taxon>Archelosauria</taxon>
        <taxon>Archosauria</taxon>
        <taxon>Dinosauria</taxon>
        <taxon>Saurischia</taxon>
        <taxon>Theropoda</taxon>
        <taxon>Coelurosauria</taxon>
        <taxon>Aves</taxon>
        <taxon>Neognathae</taxon>
        <taxon>Neoaves</taxon>
        <taxon>Telluraves</taxon>
        <taxon>Australaves</taxon>
        <taxon>Passeriformes</taxon>
        <taxon>Cinclidae</taxon>
        <taxon>Cinclus</taxon>
    </lineage>
</organism>
<evidence type="ECO:0000313" key="2">
    <source>
        <dbReference type="Proteomes" id="UP000590623"/>
    </source>
</evidence>
<comment type="caution">
    <text evidence="1">The sequence shown here is derived from an EMBL/GenBank/DDBJ whole genome shotgun (WGS) entry which is preliminary data.</text>
</comment>